<dbReference type="RefSeq" id="WP_198139456.1">
    <property type="nucleotide sequence ID" value="NZ_CP042910.1"/>
</dbReference>
<evidence type="ECO:0000256" key="2">
    <source>
        <dbReference type="ARBA" id="ARBA00009348"/>
    </source>
</evidence>
<feature type="chain" id="PRO_5046994925" description="exo-alpha-sialidase" evidence="4">
    <location>
        <begin position="22"/>
        <end position="372"/>
    </location>
</feature>
<dbReference type="GO" id="GO:0004308">
    <property type="term" value="F:exo-alpha-sialidase activity"/>
    <property type="evidence" value="ECO:0007669"/>
    <property type="project" value="UniProtKB-EC"/>
</dbReference>
<dbReference type="InterPro" id="IPR026856">
    <property type="entry name" value="Sialidase_fam"/>
</dbReference>
<dbReference type="InterPro" id="IPR036278">
    <property type="entry name" value="Sialidase_sf"/>
</dbReference>
<sequence>MGFQKIMAGVLCLCVASVACGADFDVVRIVKKEKQTRGYRGNNGDLLILQDGSILFCYTEYGDHGGIMAKKSVDQGKTWSEPWTLVPQPKLPAKGRYVHPSLLRIKNGEILLAYNYSTHPAKPYYATVLYRRSADEGQTWTEQLPVSAYPGYNLVHNDKLLSLRDGRIIAVGENKKYMPDSNDHNGYVGLTFYSDDQGHSWHSSKNTVDLYGTRKIEVQEADAVELKDGRLMMFARSYSGYPVRAYSTDRGETWSEGKLIRDLKMPYAGLPTVRRIPSTGDLLFIWVSEKSTIEENGRKLPMRSALTTAISRDEGKTFLHQRNIVQDPTNDFGYQCIEFIDDDLALIAYHTNDGLHLARINVDWFYGEQVDP</sequence>
<dbReference type="PANTHER" id="PTHR10628">
    <property type="entry name" value="SIALIDASE"/>
    <property type="match status" value="1"/>
</dbReference>
<feature type="domain" description="Sialidase" evidence="5">
    <location>
        <begin position="67"/>
        <end position="334"/>
    </location>
</feature>
<name>A0ABX5YTM9_9PLAN</name>
<dbReference type="InterPro" id="IPR011040">
    <property type="entry name" value="Sialidase"/>
</dbReference>
<evidence type="ECO:0000256" key="1">
    <source>
        <dbReference type="ARBA" id="ARBA00000427"/>
    </source>
</evidence>
<proteinExistence type="inferred from homology"/>
<reference evidence="6 7" key="1">
    <citation type="submission" date="2019-08" db="EMBL/GenBank/DDBJ databases">
        <title>Deep-cultivation of Planctomycetes and their phenomic and genomic characterization uncovers novel biology.</title>
        <authorList>
            <person name="Wiegand S."/>
            <person name="Jogler M."/>
            <person name="Boedeker C."/>
            <person name="Pinto D."/>
            <person name="Vollmers J."/>
            <person name="Rivas-Marin E."/>
            <person name="Kohn T."/>
            <person name="Peeters S.H."/>
            <person name="Heuer A."/>
            <person name="Rast P."/>
            <person name="Oberbeckmann S."/>
            <person name="Bunk B."/>
            <person name="Jeske O."/>
            <person name="Meyerdierks A."/>
            <person name="Storesund J.E."/>
            <person name="Kallscheuer N."/>
            <person name="Luecker S."/>
            <person name="Lage O.M."/>
            <person name="Pohl T."/>
            <person name="Merkel B.J."/>
            <person name="Hornburger P."/>
            <person name="Mueller R.-W."/>
            <person name="Bruemmer F."/>
            <person name="Labrenz M."/>
            <person name="Spormann A.M."/>
            <person name="Op den Camp H."/>
            <person name="Overmann J."/>
            <person name="Amann R."/>
            <person name="Jetten M.S.M."/>
            <person name="Mascher T."/>
            <person name="Medema M.H."/>
            <person name="Devos D.P."/>
            <person name="Kaster A.-K."/>
            <person name="Ovreas L."/>
            <person name="Rohde M."/>
            <person name="Galperin M.Y."/>
            <person name="Jogler C."/>
        </authorList>
    </citation>
    <scope>NUCLEOTIDE SEQUENCE [LARGE SCALE GENOMIC DNA]</scope>
    <source>
        <strain evidence="6 7">DSM 8797</strain>
    </source>
</reference>
<dbReference type="PANTHER" id="PTHR10628:SF30">
    <property type="entry name" value="EXO-ALPHA-SIALIDASE"/>
    <property type="match status" value="1"/>
</dbReference>
<comment type="catalytic activity">
    <reaction evidence="1">
        <text>Hydrolysis of alpha-(2-&gt;3)-, alpha-(2-&gt;6)-, alpha-(2-&gt;8)- glycosidic linkages of terminal sialic acid residues in oligosaccharides, glycoproteins, glycolipids, colominic acid and synthetic substrates.</text>
        <dbReference type="EC" id="3.2.1.18"/>
    </reaction>
</comment>
<feature type="signal peptide" evidence="4">
    <location>
        <begin position="1"/>
        <end position="21"/>
    </location>
</feature>
<keyword evidence="6" id="KW-0326">Glycosidase</keyword>
<dbReference type="GeneID" id="98649272"/>
<dbReference type="PROSITE" id="PS51257">
    <property type="entry name" value="PROKAR_LIPOPROTEIN"/>
    <property type="match status" value="1"/>
</dbReference>
<keyword evidence="7" id="KW-1185">Reference proteome</keyword>
<dbReference type="EMBL" id="CP042910">
    <property type="protein sequence ID" value="QEG18927.1"/>
    <property type="molecule type" value="Genomic_DNA"/>
</dbReference>
<organism evidence="6 7">
    <name type="scientific">Gimesia maris</name>
    <dbReference type="NCBI Taxonomy" id="122"/>
    <lineage>
        <taxon>Bacteria</taxon>
        <taxon>Pseudomonadati</taxon>
        <taxon>Planctomycetota</taxon>
        <taxon>Planctomycetia</taxon>
        <taxon>Planctomycetales</taxon>
        <taxon>Planctomycetaceae</taxon>
        <taxon>Gimesia</taxon>
    </lineage>
</organism>
<dbReference type="EC" id="3.2.1.18" evidence="3"/>
<comment type="similarity">
    <text evidence="2">Belongs to the glycosyl hydrolase 33 family.</text>
</comment>
<dbReference type="Proteomes" id="UP000322887">
    <property type="component" value="Chromosome"/>
</dbReference>
<evidence type="ECO:0000313" key="6">
    <source>
        <dbReference type="EMBL" id="QEG18927.1"/>
    </source>
</evidence>
<keyword evidence="4" id="KW-0732">Signal</keyword>
<dbReference type="Gene3D" id="2.120.10.10">
    <property type="match status" value="1"/>
</dbReference>
<gene>
    <name evidence="6" type="primary">nedA_5</name>
    <name evidence="6" type="ORF">GmarT_48220</name>
</gene>
<evidence type="ECO:0000313" key="7">
    <source>
        <dbReference type="Proteomes" id="UP000322887"/>
    </source>
</evidence>
<dbReference type="CDD" id="cd15482">
    <property type="entry name" value="Sialidase_non-viral"/>
    <property type="match status" value="1"/>
</dbReference>
<accession>A0ABX5YTM9</accession>
<dbReference type="Pfam" id="PF13088">
    <property type="entry name" value="BNR_2"/>
    <property type="match status" value="1"/>
</dbReference>
<evidence type="ECO:0000259" key="5">
    <source>
        <dbReference type="Pfam" id="PF13088"/>
    </source>
</evidence>
<protein>
    <recommendedName>
        <fullName evidence="3">exo-alpha-sialidase</fullName>
        <ecNumber evidence="3">3.2.1.18</ecNumber>
    </recommendedName>
</protein>
<keyword evidence="6" id="KW-0378">Hydrolase</keyword>
<dbReference type="SUPFAM" id="SSF50939">
    <property type="entry name" value="Sialidases"/>
    <property type="match status" value="1"/>
</dbReference>
<evidence type="ECO:0000256" key="4">
    <source>
        <dbReference type="SAM" id="SignalP"/>
    </source>
</evidence>
<evidence type="ECO:0000256" key="3">
    <source>
        <dbReference type="ARBA" id="ARBA00012733"/>
    </source>
</evidence>